<dbReference type="EMBL" id="JBHUCP010000012">
    <property type="protein sequence ID" value="MFD1531454.1"/>
    <property type="molecule type" value="Genomic_DNA"/>
</dbReference>
<proteinExistence type="predicted"/>
<organism evidence="6 7">
    <name type="scientific">Pseudonocardia aurantiaca</name>
    <dbReference type="NCBI Taxonomy" id="75290"/>
    <lineage>
        <taxon>Bacteria</taxon>
        <taxon>Bacillati</taxon>
        <taxon>Actinomycetota</taxon>
        <taxon>Actinomycetes</taxon>
        <taxon>Pseudonocardiales</taxon>
        <taxon>Pseudonocardiaceae</taxon>
        <taxon>Pseudonocardia</taxon>
    </lineage>
</organism>
<dbReference type="InterPro" id="IPR050315">
    <property type="entry name" value="FAD-oxidoreductase_2"/>
</dbReference>
<dbReference type="Pfam" id="PF00890">
    <property type="entry name" value="FAD_binding_2"/>
    <property type="match status" value="1"/>
</dbReference>
<dbReference type="SUPFAM" id="SSF51905">
    <property type="entry name" value="FAD/NAD(P)-binding domain"/>
    <property type="match status" value="1"/>
</dbReference>
<accession>A0ABW4FM10</accession>
<evidence type="ECO:0000256" key="1">
    <source>
        <dbReference type="ARBA" id="ARBA00001974"/>
    </source>
</evidence>
<evidence type="ECO:0000256" key="2">
    <source>
        <dbReference type="ARBA" id="ARBA00022630"/>
    </source>
</evidence>
<feature type="domain" description="FAD-dependent oxidoreductase 2 FAD-binding" evidence="5">
    <location>
        <begin position="26"/>
        <end position="544"/>
    </location>
</feature>
<evidence type="ECO:0000259" key="5">
    <source>
        <dbReference type="Pfam" id="PF00890"/>
    </source>
</evidence>
<dbReference type="Proteomes" id="UP001597145">
    <property type="component" value="Unassembled WGS sequence"/>
</dbReference>
<keyword evidence="7" id="KW-1185">Reference proteome</keyword>
<dbReference type="PANTHER" id="PTHR43400:SF10">
    <property type="entry name" value="3-OXOSTEROID 1-DEHYDROGENASE"/>
    <property type="match status" value="1"/>
</dbReference>
<comment type="caution">
    <text evidence="6">The sequence shown here is derived from an EMBL/GenBank/DDBJ whole genome shotgun (WGS) entry which is preliminary data.</text>
</comment>
<dbReference type="RefSeq" id="WP_343978917.1">
    <property type="nucleotide sequence ID" value="NZ_BAAAJG010000010.1"/>
</dbReference>
<evidence type="ECO:0000313" key="6">
    <source>
        <dbReference type="EMBL" id="MFD1531454.1"/>
    </source>
</evidence>
<name>A0ABW4FM10_9PSEU</name>
<sequence>MLLVLGRAQGGRMSAGVPGSVPSEADVVVLGSGAAGLSAALAASANGADVVLLEKGPSVGGTAALSAGVVWVPGNHRAASAGIADSRADAVRYIASLSNGRQDPELVEAFVDAAPEVLRWLEDATALRFVALPYPDYHSENPGAAAGGGRSLTEELFPFAELGDWASRVVLSPGQESRMRLSPAETVYGGAAGGPAPEVVADREARDMRGWGQALVGGLLAGLLRLGVEPVVSARATELVLDGDSVTGVRGVHAGEPFTVTARAGVVIATGGFDWDADLVRAYLRGPLQNSVAVRENVGDGLRMAQSVGADLGTMQEAYWTPLIRRPGDVRRGDGVFPRSATVVAERSRPGSILVNRAGRRFCNEATNYNAIAGAFHVLDPATLGYPNIPAFLLFDQGFRRRGPVADCGPADPVPDWMWSADTLAGLAGLLGVDTAGLAATVERFNAHAAAGRDPDFHRGESAFERANGDPTRPGPAANLAPLAEPPFYAVEIEVGAFGTRGGPVTDPAGRVLRGGTPVPGLYAAGNAAASVMGMAYPGGGSTLGPALTFGHLAGRHAATGK</sequence>
<keyword evidence="4" id="KW-0560">Oxidoreductase</keyword>
<evidence type="ECO:0000256" key="3">
    <source>
        <dbReference type="ARBA" id="ARBA00022827"/>
    </source>
</evidence>
<dbReference type="Gene3D" id="3.90.700.10">
    <property type="entry name" value="Succinate dehydrogenase/fumarate reductase flavoprotein, catalytic domain"/>
    <property type="match status" value="1"/>
</dbReference>
<evidence type="ECO:0000313" key="7">
    <source>
        <dbReference type="Proteomes" id="UP001597145"/>
    </source>
</evidence>
<reference evidence="7" key="1">
    <citation type="journal article" date="2019" name="Int. J. Syst. Evol. Microbiol.">
        <title>The Global Catalogue of Microorganisms (GCM) 10K type strain sequencing project: providing services to taxonomists for standard genome sequencing and annotation.</title>
        <authorList>
            <consortium name="The Broad Institute Genomics Platform"/>
            <consortium name="The Broad Institute Genome Sequencing Center for Infectious Disease"/>
            <person name="Wu L."/>
            <person name="Ma J."/>
        </authorList>
    </citation>
    <scope>NUCLEOTIDE SEQUENCE [LARGE SCALE GENOMIC DNA]</scope>
    <source>
        <strain evidence="7">JCM 12165</strain>
    </source>
</reference>
<dbReference type="PANTHER" id="PTHR43400">
    <property type="entry name" value="FUMARATE REDUCTASE"/>
    <property type="match status" value="1"/>
</dbReference>
<evidence type="ECO:0000256" key="4">
    <source>
        <dbReference type="ARBA" id="ARBA00023002"/>
    </source>
</evidence>
<dbReference type="Gene3D" id="3.50.50.60">
    <property type="entry name" value="FAD/NAD(P)-binding domain"/>
    <property type="match status" value="2"/>
</dbReference>
<keyword evidence="2" id="KW-0285">Flavoprotein</keyword>
<keyword evidence="3" id="KW-0274">FAD</keyword>
<dbReference type="SUPFAM" id="SSF56425">
    <property type="entry name" value="Succinate dehydrogenase/fumarate reductase flavoprotein, catalytic domain"/>
    <property type="match status" value="1"/>
</dbReference>
<comment type="cofactor">
    <cofactor evidence="1">
        <name>FAD</name>
        <dbReference type="ChEBI" id="CHEBI:57692"/>
    </cofactor>
</comment>
<dbReference type="InterPro" id="IPR036188">
    <property type="entry name" value="FAD/NAD-bd_sf"/>
</dbReference>
<dbReference type="InterPro" id="IPR003953">
    <property type="entry name" value="FAD-dep_OxRdtase_2_FAD-bd"/>
</dbReference>
<protein>
    <submittedName>
        <fullName evidence="6">FAD-dependent oxidoreductase</fullName>
    </submittedName>
</protein>
<dbReference type="InterPro" id="IPR027477">
    <property type="entry name" value="Succ_DH/fumarate_Rdtase_cat_sf"/>
</dbReference>
<dbReference type="PRINTS" id="PR00411">
    <property type="entry name" value="PNDRDTASEI"/>
</dbReference>
<gene>
    <name evidence="6" type="ORF">ACFSCY_18615</name>
</gene>